<reference evidence="1" key="1">
    <citation type="submission" date="2020-11" db="EMBL/GenBank/DDBJ databases">
        <title>Sequencing the genomes of 1000 actinobacteria strains.</title>
        <authorList>
            <person name="Klenk H.-P."/>
        </authorList>
    </citation>
    <scope>NUCLEOTIDE SEQUENCE</scope>
    <source>
        <strain evidence="1">DSM 45356</strain>
    </source>
</reference>
<dbReference type="AlphaFoldDB" id="A0A8J7GJA1"/>
<keyword evidence="2" id="KW-1185">Reference proteome</keyword>
<gene>
    <name evidence="1" type="ORF">IW245_005345</name>
</gene>
<evidence type="ECO:0008006" key="3">
    <source>
        <dbReference type="Google" id="ProtNLM"/>
    </source>
</evidence>
<dbReference type="Pfam" id="PF11662">
    <property type="entry name" value="DUF3263"/>
    <property type="match status" value="1"/>
</dbReference>
<organism evidence="1 2">
    <name type="scientific">Longispora fulva</name>
    <dbReference type="NCBI Taxonomy" id="619741"/>
    <lineage>
        <taxon>Bacteria</taxon>
        <taxon>Bacillati</taxon>
        <taxon>Actinomycetota</taxon>
        <taxon>Actinomycetes</taxon>
        <taxon>Micromonosporales</taxon>
        <taxon>Micromonosporaceae</taxon>
        <taxon>Longispora</taxon>
    </lineage>
</organism>
<evidence type="ECO:0000313" key="2">
    <source>
        <dbReference type="Proteomes" id="UP000622552"/>
    </source>
</evidence>
<sequence>MVIPSHSPEAKLPELSVRERELLDFERQWWRFPGAKEQAIRDQLDLSGTRYYQLINELLDNPAALVHDPVLVGRLRRIRDTRRRSRG</sequence>
<accession>A0A8J7GJA1</accession>
<protein>
    <recommendedName>
        <fullName evidence="3">DUF3263 domain-containing protein</fullName>
    </recommendedName>
</protein>
<name>A0A8J7GJA1_9ACTN</name>
<dbReference type="InterPro" id="IPR021678">
    <property type="entry name" value="DUF3263"/>
</dbReference>
<dbReference type="Proteomes" id="UP000622552">
    <property type="component" value="Unassembled WGS sequence"/>
</dbReference>
<evidence type="ECO:0000313" key="1">
    <source>
        <dbReference type="EMBL" id="MBG6139151.1"/>
    </source>
</evidence>
<dbReference type="EMBL" id="JADOUF010000001">
    <property type="protein sequence ID" value="MBG6139151.1"/>
    <property type="molecule type" value="Genomic_DNA"/>
</dbReference>
<comment type="caution">
    <text evidence="1">The sequence shown here is derived from an EMBL/GenBank/DDBJ whole genome shotgun (WGS) entry which is preliminary data.</text>
</comment>
<proteinExistence type="predicted"/>